<name>A0ABN8VBI2_STRGL</name>
<comment type="caution">
    <text evidence="2">The sequence shown here is derived from an EMBL/GenBank/DDBJ whole genome shotgun (WGS) entry which is preliminary data.</text>
</comment>
<evidence type="ECO:0000313" key="3">
    <source>
        <dbReference type="Proteomes" id="UP001154015"/>
    </source>
</evidence>
<dbReference type="Proteomes" id="UP001154015">
    <property type="component" value="Unassembled WGS sequence"/>
</dbReference>
<keyword evidence="1" id="KW-0732">Signal</keyword>
<evidence type="ECO:0000256" key="1">
    <source>
        <dbReference type="SAM" id="SignalP"/>
    </source>
</evidence>
<evidence type="ECO:0008006" key="4">
    <source>
        <dbReference type="Google" id="ProtNLM"/>
    </source>
</evidence>
<organism evidence="2 3">
    <name type="scientific">Streptomyces globisporus</name>
    <dbReference type="NCBI Taxonomy" id="1908"/>
    <lineage>
        <taxon>Bacteria</taxon>
        <taxon>Bacillati</taxon>
        <taxon>Actinomycetota</taxon>
        <taxon>Actinomycetes</taxon>
        <taxon>Kitasatosporales</taxon>
        <taxon>Streptomycetaceae</taxon>
        <taxon>Streptomyces</taxon>
    </lineage>
</organism>
<keyword evidence="3" id="KW-1185">Reference proteome</keyword>
<gene>
    <name evidence="2" type="ORF">SGL43_05280</name>
</gene>
<dbReference type="RefSeq" id="WP_086673146.1">
    <property type="nucleotide sequence ID" value="NZ_CAKXYP010000017.1"/>
</dbReference>
<reference evidence="2" key="1">
    <citation type="submission" date="2022-03" db="EMBL/GenBank/DDBJ databases">
        <authorList>
            <person name="Leyn A S."/>
        </authorList>
    </citation>
    <scope>NUCLEOTIDE SEQUENCE</scope>
    <source>
        <strain evidence="2">Streptomyces globisporus 4-3</strain>
    </source>
</reference>
<proteinExistence type="predicted"/>
<feature type="signal peptide" evidence="1">
    <location>
        <begin position="1"/>
        <end position="25"/>
    </location>
</feature>
<dbReference type="EMBL" id="CAKXYP010000017">
    <property type="protein sequence ID" value="CAH9418231.1"/>
    <property type="molecule type" value="Genomic_DNA"/>
</dbReference>
<evidence type="ECO:0000313" key="2">
    <source>
        <dbReference type="EMBL" id="CAH9418231.1"/>
    </source>
</evidence>
<feature type="chain" id="PRO_5047120455" description="Secreted protein" evidence="1">
    <location>
        <begin position="26"/>
        <end position="111"/>
    </location>
</feature>
<accession>A0ABN8VBI2</accession>
<protein>
    <recommendedName>
        <fullName evidence="4">Secreted protein</fullName>
    </recommendedName>
</protein>
<sequence>MSFRKRLTGGLVASATLAATVLALAAPAGAQMSTSPSRPAGATAEAAPAAQICGLRKAGDRGVYHNCKGESRRILVTKYFTANETFCVLPNADWDVGQWRNIYAAYDEAPC</sequence>